<dbReference type="OrthoDB" id="4737394at2759"/>
<dbReference type="Pfam" id="PF20150">
    <property type="entry name" value="2EXR"/>
    <property type="match status" value="1"/>
</dbReference>
<dbReference type="AlphaFoldDB" id="A0A2T3AP74"/>
<reference evidence="3 4" key="1">
    <citation type="journal article" date="2018" name="New Phytol.">
        <title>Comparative genomics and transcriptomics depict ericoid mycorrhizal fungi as versatile saprotrophs and plant mutualists.</title>
        <authorList>
            <person name="Martino E."/>
            <person name="Morin E."/>
            <person name="Grelet G.A."/>
            <person name="Kuo A."/>
            <person name="Kohler A."/>
            <person name="Daghino S."/>
            <person name="Barry K.W."/>
            <person name="Cichocki N."/>
            <person name="Clum A."/>
            <person name="Dockter R.B."/>
            <person name="Hainaut M."/>
            <person name="Kuo R.C."/>
            <person name="LaButti K."/>
            <person name="Lindahl B.D."/>
            <person name="Lindquist E.A."/>
            <person name="Lipzen A."/>
            <person name="Khouja H.R."/>
            <person name="Magnuson J."/>
            <person name="Murat C."/>
            <person name="Ohm R.A."/>
            <person name="Singer S.W."/>
            <person name="Spatafora J.W."/>
            <person name="Wang M."/>
            <person name="Veneault-Fourrey C."/>
            <person name="Henrissat B."/>
            <person name="Grigoriev I.V."/>
            <person name="Martin F.M."/>
            <person name="Perotto S."/>
        </authorList>
    </citation>
    <scope>NUCLEOTIDE SEQUENCE [LARGE SCALE GENOMIC DNA]</scope>
    <source>
        <strain evidence="3 4">ATCC 22711</strain>
    </source>
</reference>
<dbReference type="PANTHER" id="PTHR35910:SF6">
    <property type="entry name" value="2EXR DOMAIN-CONTAINING PROTEIN"/>
    <property type="match status" value="1"/>
</dbReference>
<dbReference type="RefSeq" id="XP_024716459.1">
    <property type="nucleotide sequence ID" value="XM_024868974.1"/>
</dbReference>
<dbReference type="InterPro" id="IPR045518">
    <property type="entry name" value="2EXR"/>
</dbReference>
<feature type="domain" description="2EXR" evidence="2">
    <location>
        <begin position="25"/>
        <end position="119"/>
    </location>
</feature>
<evidence type="ECO:0000313" key="4">
    <source>
        <dbReference type="Proteomes" id="UP000241818"/>
    </source>
</evidence>
<dbReference type="InParanoid" id="A0A2T3AP74"/>
<name>A0A2T3AP74_AMORE</name>
<keyword evidence="4" id="KW-1185">Reference proteome</keyword>
<feature type="compositionally biased region" description="Acidic residues" evidence="1">
    <location>
        <begin position="278"/>
        <end position="289"/>
    </location>
</feature>
<feature type="region of interest" description="Disordered" evidence="1">
    <location>
        <begin position="263"/>
        <end position="296"/>
    </location>
</feature>
<proteinExistence type="predicted"/>
<evidence type="ECO:0000256" key="1">
    <source>
        <dbReference type="SAM" id="MobiDB-lite"/>
    </source>
</evidence>
<dbReference type="GeneID" id="36577055"/>
<dbReference type="PANTHER" id="PTHR35910">
    <property type="entry name" value="2EXR DOMAIN-CONTAINING PROTEIN"/>
    <property type="match status" value="1"/>
</dbReference>
<dbReference type="EMBL" id="KZ679020">
    <property type="protein sequence ID" value="PSS06729.1"/>
    <property type="molecule type" value="Genomic_DNA"/>
</dbReference>
<protein>
    <recommendedName>
        <fullName evidence="2">2EXR domain-containing protein</fullName>
    </recommendedName>
</protein>
<sequence length="320" mass="36252">MASTGLFSLARRRNRNASANRLPTFPQFSQLPIEIRDLIWNLALPGPRVINVNYQAYCVTDDDGSVRRRDGHIAAPSDADVPMLRTCKESRAIALRVLELSFVNHLPRPIYFNHACDVLLFNGPEALKSFFNFDHTAFPLPSNSLQVIGFVPMVWSDIIYDNFYGLTRSSAHAIMAQLLGQFPYDAMFRAPNLTKIFVLAPKGTIHETWGSYPGDIRGQGLPHGEGFMLRYHHGWDQEKEHPRSIIGSFVESVDKILIESVKEVSDTPNDDDKMAVEEQAEDEQAEDENEGRVGRTTDWCRQVVVEDTGPVVTRWHLREN</sequence>
<gene>
    <name evidence="3" type="ORF">M430DRAFT_62247</name>
</gene>
<evidence type="ECO:0000259" key="2">
    <source>
        <dbReference type="Pfam" id="PF20150"/>
    </source>
</evidence>
<feature type="compositionally biased region" description="Basic and acidic residues" evidence="1">
    <location>
        <begin position="263"/>
        <end position="276"/>
    </location>
</feature>
<evidence type="ECO:0000313" key="3">
    <source>
        <dbReference type="EMBL" id="PSS06729.1"/>
    </source>
</evidence>
<organism evidence="3 4">
    <name type="scientific">Amorphotheca resinae ATCC 22711</name>
    <dbReference type="NCBI Taxonomy" id="857342"/>
    <lineage>
        <taxon>Eukaryota</taxon>
        <taxon>Fungi</taxon>
        <taxon>Dikarya</taxon>
        <taxon>Ascomycota</taxon>
        <taxon>Pezizomycotina</taxon>
        <taxon>Leotiomycetes</taxon>
        <taxon>Helotiales</taxon>
        <taxon>Amorphothecaceae</taxon>
        <taxon>Amorphotheca</taxon>
    </lineage>
</organism>
<dbReference type="Proteomes" id="UP000241818">
    <property type="component" value="Unassembled WGS sequence"/>
</dbReference>
<accession>A0A2T3AP74</accession>